<dbReference type="EMBL" id="QZWG01000019">
    <property type="protein sequence ID" value="RZB46786.1"/>
    <property type="molecule type" value="Genomic_DNA"/>
</dbReference>
<organism evidence="1 2">
    <name type="scientific">Glycine soja</name>
    <name type="common">Wild soybean</name>
    <dbReference type="NCBI Taxonomy" id="3848"/>
    <lineage>
        <taxon>Eukaryota</taxon>
        <taxon>Viridiplantae</taxon>
        <taxon>Streptophyta</taxon>
        <taxon>Embryophyta</taxon>
        <taxon>Tracheophyta</taxon>
        <taxon>Spermatophyta</taxon>
        <taxon>Magnoliopsida</taxon>
        <taxon>eudicotyledons</taxon>
        <taxon>Gunneridae</taxon>
        <taxon>Pentapetalae</taxon>
        <taxon>rosids</taxon>
        <taxon>fabids</taxon>
        <taxon>Fabales</taxon>
        <taxon>Fabaceae</taxon>
        <taxon>Papilionoideae</taxon>
        <taxon>50 kb inversion clade</taxon>
        <taxon>NPAAA clade</taxon>
        <taxon>indigoferoid/millettioid clade</taxon>
        <taxon>Phaseoleae</taxon>
        <taxon>Glycine</taxon>
        <taxon>Glycine subgen. Soja</taxon>
    </lineage>
</organism>
<dbReference type="Proteomes" id="UP000289340">
    <property type="component" value="Chromosome 19"/>
</dbReference>
<sequence length="70" mass="8116">MHQLFTFSKLKPSFYQSTRFIHHITTKPLLAFTTQTLEANVFQERVGAEVVECGCVIELPELKVFIQLFL</sequence>
<proteinExistence type="predicted"/>
<dbReference type="AlphaFoldDB" id="A0A445FD64"/>
<gene>
    <name evidence="1" type="ORF">D0Y65_050717</name>
</gene>
<evidence type="ECO:0000313" key="2">
    <source>
        <dbReference type="Proteomes" id="UP000289340"/>
    </source>
</evidence>
<name>A0A445FD64_GLYSO</name>
<reference evidence="1 2" key="1">
    <citation type="submission" date="2018-09" db="EMBL/GenBank/DDBJ databases">
        <title>A high-quality reference genome of wild soybean provides a powerful tool to mine soybean genomes.</title>
        <authorList>
            <person name="Xie M."/>
            <person name="Chung C.Y.L."/>
            <person name="Li M.-W."/>
            <person name="Wong F.-L."/>
            <person name="Chan T.-F."/>
            <person name="Lam H.-M."/>
        </authorList>
    </citation>
    <scope>NUCLEOTIDE SEQUENCE [LARGE SCALE GENOMIC DNA]</scope>
    <source>
        <strain evidence="2">cv. W05</strain>
        <tissue evidence="1">Hypocotyl of etiolated seedlings</tissue>
    </source>
</reference>
<protein>
    <submittedName>
        <fullName evidence="1">Uncharacterized protein</fullName>
    </submittedName>
</protein>
<accession>A0A445FD64</accession>
<keyword evidence="2" id="KW-1185">Reference proteome</keyword>
<evidence type="ECO:0000313" key="1">
    <source>
        <dbReference type="EMBL" id="RZB46786.1"/>
    </source>
</evidence>
<comment type="caution">
    <text evidence="1">The sequence shown here is derived from an EMBL/GenBank/DDBJ whole genome shotgun (WGS) entry which is preliminary data.</text>
</comment>